<name>A0A9E7KCD5_9LILI</name>
<evidence type="ECO:0000313" key="3">
    <source>
        <dbReference type="EMBL" id="URE12652.1"/>
    </source>
</evidence>
<reference evidence="3" key="1">
    <citation type="submission" date="2022-05" db="EMBL/GenBank/DDBJ databases">
        <title>The Musa troglodytarum L. genome provides insights into the mechanism of non-climacteric behaviour and enrichment of carotenoids.</title>
        <authorList>
            <person name="Wang J."/>
        </authorList>
    </citation>
    <scope>NUCLEOTIDE SEQUENCE</scope>
    <source>
        <tissue evidence="3">Leaf</tissue>
    </source>
</reference>
<keyword evidence="4" id="KW-1185">Reference proteome</keyword>
<gene>
    <name evidence="3" type="ORF">MUK42_36963</name>
</gene>
<dbReference type="SUPFAM" id="SSF52058">
    <property type="entry name" value="L domain-like"/>
    <property type="match status" value="1"/>
</dbReference>
<feature type="domain" description="Disease resistance protein winged helix" evidence="1">
    <location>
        <begin position="1"/>
        <end position="52"/>
    </location>
</feature>
<sequence>MALGFVRGDDWNNRMEDVGEELIEELSSRSFFVNAKSGQNKFELHPILHEFAESVSDGEYFRFEGVKSGEPIRIPNKVRHVYVAPDDLLTVAEALCERKDVRSLVVVGGPSCTSEDARSKYNKSLEEVLKSLESLRLLVLSELVSGLPEAIGKLKHLRYLEVPGNAITEWPKSFCKLYHLQWLILGMDSNSVSLPEDTNKLSNLRCVDADSEAIAALPWIGNLIYLQELKDYRIQPKKEGFDIGQLKYMNQLRRLCIKGLQHVDSKEKAAEAVLEDKEYLIWLELWWSNEGKPITPSKCEGALGGLRPHPDLRNLKINDYKGHRHPCWMENKYLLGLERLEMWSCHQLTSLPSRRASFLRVLHLRGMDSVEEVGAEFYGSTDAPFPSLEELLFDTLNQWKKWDNGAQQCREAFPRLRKLAIGNCRSLTGPIALPSSLEELIVRRFAGGDSFDLLEDETSTSTLILHIDKLALLQSCLQEGHLASLRLLEIRGSFDLEAFAGGLEERLHHLASLSRLSRTTASH</sequence>
<evidence type="ECO:0000313" key="4">
    <source>
        <dbReference type="Proteomes" id="UP001055439"/>
    </source>
</evidence>
<evidence type="ECO:0000259" key="2">
    <source>
        <dbReference type="Pfam" id="PF25019"/>
    </source>
</evidence>
<dbReference type="InterPro" id="IPR058922">
    <property type="entry name" value="WHD_DRP"/>
</dbReference>
<dbReference type="OrthoDB" id="773208at2759"/>
<dbReference type="Proteomes" id="UP001055439">
    <property type="component" value="Chromosome 6"/>
</dbReference>
<dbReference type="EMBL" id="CP097508">
    <property type="protein sequence ID" value="URE12652.1"/>
    <property type="molecule type" value="Genomic_DNA"/>
</dbReference>
<dbReference type="Pfam" id="PF23559">
    <property type="entry name" value="WHD_DRP"/>
    <property type="match status" value="1"/>
</dbReference>
<dbReference type="AlphaFoldDB" id="A0A9E7KCD5"/>
<accession>A0A9E7KCD5</accession>
<dbReference type="InterPro" id="IPR032675">
    <property type="entry name" value="LRR_dom_sf"/>
</dbReference>
<evidence type="ECO:0000259" key="1">
    <source>
        <dbReference type="Pfam" id="PF23559"/>
    </source>
</evidence>
<organism evidence="3 4">
    <name type="scientific">Musa troglodytarum</name>
    <name type="common">fe'i banana</name>
    <dbReference type="NCBI Taxonomy" id="320322"/>
    <lineage>
        <taxon>Eukaryota</taxon>
        <taxon>Viridiplantae</taxon>
        <taxon>Streptophyta</taxon>
        <taxon>Embryophyta</taxon>
        <taxon>Tracheophyta</taxon>
        <taxon>Spermatophyta</taxon>
        <taxon>Magnoliopsida</taxon>
        <taxon>Liliopsida</taxon>
        <taxon>Zingiberales</taxon>
        <taxon>Musaceae</taxon>
        <taxon>Musa</taxon>
    </lineage>
</organism>
<dbReference type="PANTHER" id="PTHR47186">
    <property type="entry name" value="LEUCINE-RICH REPEAT-CONTAINING PROTEIN 57"/>
    <property type="match status" value="1"/>
</dbReference>
<protein>
    <submittedName>
        <fullName evidence="3">NB-ARC domain</fullName>
    </submittedName>
</protein>
<feature type="domain" description="R13L1/DRL21-like LRR repeat region" evidence="2">
    <location>
        <begin position="243"/>
        <end position="367"/>
    </location>
</feature>
<dbReference type="Gene3D" id="3.80.10.10">
    <property type="entry name" value="Ribonuclease Inhibitor"/>
    <property type="match status" value="2"/>
</dbReference>
<dbReference type="InterPro" id="IPR056789">
    <property type="entry name" value="LRR_R13L1-DRL21"/>
</dbReference>
<dbReference type="Pfam" id="PF25019">
    <property type="entry name" value="LRR_R13L1-DRL21"/>
    <property type="match status" value="1"/>
</dbReference>
<proteinExistence type="predicted"/>
<dbReference type="PANTHER" id="PTHR47186:SF3">
    <property type="entry name" value="OS09G0267800 PROTEIN"/>
    <property type="match status" value="1"/>
</dbReference>